<dbReference type="RefSeq" id="XP_025428988.1">
    <property type="nucleotide sequence ID" value="XM_025572823.1"/>
</dbReference>
<feature type="domain" description="FAD dependent oxidoreductase" evidence="2">
    <location>
        <begin position="9"/>
        <end position="395"/>
    </location>
</feature>
<dbReference type="SUPFAM" id="SSF54373">
    <property type="entry name" value="FAD-linked reductases, C-terminal domain"/>
    <property type="match status" value="1"/>
</dbReference>
<dbReference type="InterPro" id="IPR028896">
    <property type="entry name" value="GcvT/YgfZ/DmdA"/>
</dbReference>
<dbReference type="InterPro" id="IPR006076">
    <property type="entry name" value="FAD-dep_OxRdtase"/>
</dbReference>
<evidence type="ECO:0000259" key="4">
    <source>
        <dbReference type="Pfam" id="PF08669"/>
    </source>
</evidence>
<dbReference type="Pfam" id="PF01571">
    <property type="entry name" value="GCV_T"/>
    <property type="match status" value="1"/>
</dbReference>
<accession>A0A318Z782</accession>
<dbReference type="Proteomes" id="UP000248349">
    <property type="component" value="Unassembled WGS sequence"/>
</dbReference>
<dbReference type="InterPro" id="IPR006222">
    <property type="entry name" value="GCVT_N"/>
</dbReference>
<evidence type="ECO:0000259" key="2">
    <source>
        <dbReference type="Pfam" id="PF01266"/>
    </source>
</evidence>
<dbReference type="Gene3D" id="3.30.1360.120">
    <property type="entry name" value="Probable tRNA modification gtpase trme, domain 1"/>
    <property type="match status" value="1"/>
</dbReference>
<dbReference type="Gene3D" id="3.50.50.60">
    <property type="entry name" value="FAD/NAD(P)-binding domain"/>
    <property type="match status" value="1"/>
</dbReference>
<dbReference type="Gene3D" id="3.30.70.1400">
    <property type="entry name" value="Aminomethyltransferase beta-barrel domains"/>
    <property type="match status" value="1"/>
</dbReference>
<dbReference type="SUPFAM" id="SSF103025">
    <property type="entry name" value="Folate-binding domain"/>
    <property type="match status" value="1"/>
</dbReference>
<dbReference type="SUPFAM" id="SSF51905">
    <property type="entry name" value="FAD/NAD(P)-binding domain"/>
    <property type="match status" value="1"/>
</dbReference>
<dbReference type="EMBL" id="KZ821247">
    <property type="protein sequence ID" value="PYH43006.1"/>
    <property type="molecule type" value="Genomic_DNA"/>
</dbReference>
<dbReference type="Pfam" id="PF16350">
    <property type="entry name" value="FAO_M"/>
    <property type="match status" value="1"/>
</dbReference>
<dbReference type="InterPro" id="IPR032503">
    <property type="entry name" value="FAO_M"/>
</dbReference>
<comment type="similarity">
    <text evidence="1">Belongs to the GcvT family.</text>
</comment>
<dbReference type="Pfam" id="PF01266">
    <property type="entry name" value="DAO"/>
    <property type="match status" value="1"/>
</dbReference>
<proteinExistence type="inferred from homology"/>
<feature type="domain" description="GCVT N-terminal" evidence="3">
    <location>
        <begin position="455"/>
        <end position="753"/>
    </location>
</feature>
<dbReference type="SUPFAM" id="SSF101790">
    <property type="entry name" value="Aminomethyltransferase beta-barrel domain"/>
    <property type="match status" value="1"/>
</dbReference>
<dbReference type="InterPro" id="IPR027266">
    <property type="entry name" value="TrmE/GcvT-like"/>
</dbReference>
<dbReference type="OrthoDB" id="498204at2759"/>
<dbReference type="PANTHER" id="PTHR43757:SF2">
    <property type="entry name" value="AMINOMETHYLTRANSFERASE, MITOCHONDRIAL"/>
    <property type="match status" value="1"/>
</dbReference>
<evidence type="ECO:0000259" key="3">
    <source>
        <dbReference type="Pfam" id="PF01571"/>
    </source>
</evidence>
<evidence type="ECO:0000256" key="1">
    <source>
        <dbReference type="ARBA" id="ARBA00008609"/>
    </source>
</evidence>
<dbReference type="AlphaFoldDB" id="A0A318Z782"/>
<dbReference type="GeneID" id="37074051"/>
<evidence type="ECO:0000313" key="7">
    <source>
        <dbReference type="Proteomes" id="UP000248349"/>
    </source>
</evidence>
<dbReference type="InterPro" id="IPR013977">
    <property type="entry name" value="GcvT_C"/>
</dbReference>
<dbReference type="Gene3D" id="2.40.30.110">
    <property type="entry name" value="Aminomethyltransferase beta-barrel domains"/>
    <property type="match status" value="1"/>
</dbReference>
<protein>
    <submittedName>
        <fullName evidence="6">N,N-dimethylglycine oxidase</fullName>
    </submittedName>
</protein>
<dbReference type="Pfam" id="PF08669">
    <property type="entry name" value="GCV_T_C"/>
    <property type="match status" value="1"/>
</dbReference>
<keyword evidence="7" id="KW-1185">Reference proteome</keyword>
<evidence type="ECO:0000259" key="5">
    <source>
        <dbReference type="Pfam" id="PF16350"/>
    </source>
</evidence>
<reference evidence="6 7" key="1">
    <citation type="submission" date="2016-12" db="EMBL/GenBank/DDBJ databases">
        <title>The genomes of Aspergillus section Nigri reveals drivers in fungal speciation.</title>
        <authorList>
            <consortium name="DOE Joint Genome Institute"/>
            <person name="Vesth T.C."/>
            <person name="Nybo J."/>
            <person name="Theobald S."/>
            <person name="Brandl J."/>
            <person name="Frisvad J.C."/>
            <person name="Nielsen K.F."/>
            <person name="Lyhne E.K."/>
            <person name="Kogle M.E."/>
            <person name="Kuo A."/>
            <person name="Riley R."/>
            <person name="Clum A."/>
            <person name="Nolan M."/>
            <person name="Lipzen A."/>
            <person name="Salamov A."/>
            <person name="Henrissat B."/>
            <person name="Wiebenga A."/>
            <person name="De Vries R.P."/>
            <person name="Grigoriev I.V."/>
            <person name="Mortensen U.H."/>
            <person name="Andersen M.R."/>
            <person name="Baker S.E."/>
        </authorList>
    </citation>
    <scope>NUCLEOTIDE SEQUENCE [LARGE SCALE GENOMIC DNA]</scope>
    <source>
        <strain evidence="6 7">JOP 1030-1</strain>
    </source>
</reference>
<evidence type="ECO:0000313" key="6">
    <source>
        <dbReference type="EMBL" id="PYH43006.1"/>
    </source>
</evidence>
<dbReference type="Gene3D" id="3.30.9.10">
    <property type="entry name" value="D-Amino Acid Oxidase, subunit A, domain 2"/>
    <property type="match status" value="1"/>
</dbReference>
<dbReference type="PANTHER" id="PTHR43757">
    <property type="entry name" value="AMINOMETHYLTRANSFERASE"/>
    <property type="match status" value="1"/>
</dbReference>
<name>A0A318Z782_9EURO</name>
<feature type="domain" description="FAD dependent oxidoreductase central" evidence="5">
    <location>
        <begin position="399"/>
        <end position="452"/>
    </location>
</feature>
<sequence length="880" mass="95331">MPSSTAQTIIIIGAGIVGANLADELLSLGHPASAITVIEQGPLTFPGAGGSTSHAPGLVFQTSPSKTMTRFAQYTVQKLQALRRDGQGCFNPVGGLEIATTPERVQEIKRRYGFARSWGVEGARLLDAQQCREMYPLLNQDDGVVLGGLFVASDGLALAARATELLIERTRARGVRYLAHTTVTGIEKDAENRKVTGVRIKNHETALIAADVVVACAGFWGVEVGALAGVEIPLLPLAHQYATTTPVAEHAHRTVNTRINGWNARLPILRHQDHDLYYREHGDRYGIGFYGHKPMPAVVAAAAAAGRSAQPIDEKNMPSRLEFTANDFAPAWTETQRLLPALRGAEIEDGFNGIFSFTPDGGPLIGQAPHLDGFYAAEAVWVTHSAGVARAVAQLITQGWSDIDALDCELARFEPVQLTRDYVSETAQQNFVEIYDILHPLQPRTSPRNLRTGPFYARQKSLGAFFLETGGWERPFWYESNAALLHHALPAAWQPPRPGDPWSQRFTSPISAVEAWKTRTAVALYDLTSFHRFLVFGPGALGLLQQLTTSDMDVPPGTVLHTLCLTPDAGIRTDLFVTRLDRTTYQIGANTATDLAYLTRAARHYTSSSPQTPSIQLHVHVQDITDATCALGLWGPRALDVIRSLNPTAAAAFHPLTLPHMHATPATLASIPVLVTAKSPVGESGWKIQSSAAHGARLWDALLAAGAPHGLIPAGRAAFNALRLEKGMRVCGVDMTSEHDPDEAGMGFAVDGEKQGDFVGRAALMRRRESRRRNRRQGQRVERRLRCLMMDEERSMVMGKEPVYVAGGSEPVGYVTTAALGYSVGRPVAYAWLPGEVAEGAAVEIEYFGERVRATVVCEPVYDPEGRKLMGELDGVSGGG</sequence>
<feature type="non-terminal residue" evidence="6">
    <location>
        <position position="880"/>
    </location>
</feature>
<gene>
    <name evidence="6" type="ORF">BP01DRAFT_324301</name>
</gene>
<dbReference type="InterPro" id="IPR029043">
    <property type="entry name" value="GcvT/YgfZ_C"/>
</dbReference>
<organism evidence="6 7">
    <name type="scientific">Aspergillus saccharolyticus JOP 1030-1</name>
    <dbReference type="NCBI Taxonomy" id="1450539"/>
    <lineage>
        <taxon>Eukaryota</taxon>
        <taxon>Fungi</taxon>
        <taxon>Dikarya</taxon>
        <taxon>Ascomycota</taxon>
        <taxon>Pezizomycotina</taxon>
        <taxon>Eurotiomycetes</taxon>
        <taxon>Eurotiomycetidae</taxon>
        <taxon>Eurotiales</taxon>
        <taxon>Aspergillaceae</taxon>
        <taxon>Aspergillus</taxon>
        <taxon>Aspergillus subgen. Circumdati</taxon>
    </lineage>
</organism>
<dbReference type="InterPro" id="IPR036188">
    <property type="entry name" value="FAD/NAD-bd_sf"/>
</dbReference>
<feature type="domain" description="Aminomethyltransferase C-terminal" evidence="4">
    <location>
        <begin position="783"/>
        <end position="863"/>
    </location>
</feature>
<dbReference type="GO" id="GO:0005739">
    <property type="term" value="C:mitochondrion"/>
    <property type="evidence" value="ECO:0007669"/>
    <property type="project" value="TreeGrafter"/>
</dbReference>
<dbReference type="STRING" id="1450539.A0A318Z782"/>